<evidence type="ECO:0000256" key="2">
    <source>
        <dbReference type="ARBA" id="ARBA00004613"/>
    </source>
</evidence>
<evidence type="ECO:0000256" key="14">
    <source>
        <dbReference type="ARBA" id="ARBA00049600"/>
    </source>
</evidence>
<evidence type="ECO:0000256" key="3">
    <source>
        <dbReference type="ARBA" id="ARBA00010701"/>
    </source>
</evidence>
<evidence type="ECO:0000313" key="19">
    <source>
        <dbReference type="Proteomes" id="UP000008912"/>
    </source>
</evidence>
<comment type="function">
    <text evidence="14">Hydrolyzes specifically phosphatidic acid (PA) to produce 2-acyl lysophosphatidic acid (LPA; a potent bioactive lipid mediator) and fatty acid. Does not hydrolyze other phospholipids, like phosphatidylserine (PS), phosphatidylcholine (PC) and phosphatidylethanolamine (PE) or triacylglycerol (TG).</text>
</comment>
<dbReference type="Pfam" id="PF00151">
    <property type="entry name" value="Lipase"/>
    <property type="match status" value="1"/>
</dbReference>
<gene>
    <name evidence="18" type="primary">LIPH</name>
</gene>
<evidence type="ECO:0000256" key="1">
    <source>
        <dbReference type="ARBA" id="ARBA00004236"/>
    </source>
</evidence>
<proteinExistence type="inferred from homology"/>
<evidence type="ECO:0000256" key="16">
    <source>
        <dbReference type="SAM" id="SignalP"/>
    </source>
</evidence>
<dbReference type="InterPro" id="IPR013818">
    <property type="entry name" value="Lipase"/>
</dbReference>
<reference evidence="18 19" key="1">
    <citation type="journal article" date="2010" name="Nature">
        <title>The sequence and de novo assembly of the giant panda genome.</title>
        <authorList>
            <person name="Li R."/>
            <person name="Fan W."/>
            <person name="Tian G."/>
            <person name="Zhu H."/>
            <person name="He L."/>
            <person name="Cai J."/>
            <person name="Huang Q."/>
            <person name="Cai Q."/>
            <person name="Li B."/>
            <person name="Bai Y."/>
            <person name="Zhang Z."/>
            <person name="Zhang Y."/>
            <person name="Wang W."/>
            <person name="Li J."/>
            <person name="Wei F."/>
            <person name="Li H."/>
            <person name="Jian M."/>
            <person name="Li J."/>
            <person name="Zhang Z."/>
            <person name="Nielsen R."/>
            <person name="Li D."/>
            <person name="Gu W."/>
            <person name="Yang Z."/>
            <person name="Xuan Z."/>
            <person name="Ryder O.A."/>
            <person name="Leung F.C."/>
            <person name="Zhou Y."/>
            <person name="Cao J."/>
            <person name="Sun X."/>
            <person name="Fu Y."/>
            <person name="Fang X."/>
            <person name="Guo X."/>
            <person name="Wang B."/>
            <person name="Hou R."/>
            <person name="Shen F."/>
            <person name="Mu B."/>
            <person name="Ni P."/>
            <person name="Lin R."/>
            <person name="Qian W."/>
            <person name="Wang G."/>
            <person name="Yu C."/>
            <person name="Nie W."/>
            <person name="Wang J."/>
            <person name="Wu Z."/>
            <person name="Liang H."/>
            <person name="Min J."/>
            <person name="Wu Q."/>
            <person name="Cheng S."/>
            <person name="Ruan J."/>
            <person name="Wang M."/>
            <person name="Shi Z."/>
            <person name="Wen M."/>
            <person name="Liu B."/>
            <person name="Ren X."/>
            <person name="Zheng H."/>
            <person name="Dong D."/>
            <person name="Cook K."/>
            <person name="Shan G."/>
            <person name="Zhang H."/>
            <person name="Kosiol C."/>
            <person name="Xie X."/>
            <person name="Lu Z."/>
            <person name="Zheng H."/>
            <person name="Li Y."/>
            <person name="Steiner C.C."/>
            <person name="Lam T.T."/>
            <person name="Lin S."/>
            <person name="Zhang Q."/>
            <person name="Li G."/>
            <person name="Tian J."/>
            <person name="Gong T."/>
            <person name="Liu H."/>
            <person name="Zhang D."/>
            <person name="Fang L."/>
            <person name="Ye C."/>
            <person name="Zhang J."/>
            <person name="Hu W."/>
            <person name="Xu A."/>
            <person name="Ren Y."/>
            <person name="Zhang G."/>
            <person name="Bruford M.W."/>
            <person name="Li Q."/>
            <person name="Ma L."/>
            <person name="Guo Y."/>
            <person name="An N."/>
            <person name="Hu Y."/>
            <person name="Zheng Y."/>
            <person name="Shi Y."/>
            <person name="Li Z."/>
            <person name="Liu Q."/>
            <person name="Chen Y."/>
            <person name="Zhao J."/>
            <person name="Qu N."/>
            <person name="Zhao S."/>
            <person name="Tian F."/>
            <person name="Wang X."/>
            <person name="Wang H."/>
            <person name="Xu L."/>
            <person name="Liu X."/>
            <person name="Vinar T."/>
            <person name="Wang Y."/>
            <person name="Lam T.W."/>
            <person name="Yiu S.M."/>
            <person name="Liu S."/>
            <person name="Zhang H."/>
            <person name="Li D."/>
            <person name="Huang Y."/>
            <person name="Wang X."/>
            <person name="Yang G."/>
            <person name="Jiang Z."/>
            <person name="Wang J."/>
            <person name="Qin N."/>
            <person name="Li L."/>
            <person name="Li J."/>
            <person name="Bolund L."/>
            <person name="Kristiansen K."/>
            <person name="Wong G.K."/>
            <person name="Olson M."/>
            <person name="Zhang X."/>
            <person name="Li S."/>
            <person name="Yang H."/>
            <person name="Wang J."/>
            <person name="Wang J."/>
        </authorList>
    </citation>
    <scope>NUCLEOTIDE SEQUENCE [LARGE SCALE GENOMIC DNA]</scope>
</reference>
<dbReference type="InterPro" id="IPR033906">
    <property type="entry name" value="Lipase_N"/>
</dbReference>
<evidence type="ECO:0000256" key="15">
    <source>
        <dbReference type="RuleBase" id="RU004262"/>
    </source>
</evidence>
<dbReference type="GO" id="GO:0006654">
    <property type="term" value="P:phosphatidic acid biosynthetic process"/>
    <property type="evidence" value="ECO:0007669"/>
    <property type="project" value="UniProtKB-ARBA"/>
</dbReference>
<keyword evidence="8" id="KW-0442">Lipid degradation</keyword>
<dbReference type="GO" id="GO:0016042">
    <property type="term" value="P:lipid catabolic process"/>
    <property type="evidence" value="ECO:0007669"/>
    <property type="project" value="UniProtKB-KW"/>
</dbReference>
<dbReference type="Proteomes" id="UP000008912">
    <property type="component" value="Unassembled WGS sequence"/>
</dbReference>
<dbReference type="GO" id="GO:0005615">
    <property type="term" value="C:extracellular space"/>
    <property type="evidence" value="ECO:0007669"/>
    <property type="project" value="UniProtKB-ARBA"/>
</dbReference>
<dbReference type="PRINTS" id="PR00821">
    <property type="entry name" value="TAGLIPASE"/>
</dbReference>
<name>A0A7N5K5Q8_AILME</name>
<evidence type="ECO:0000256" key="5">
    <source>
        <dbReference type="ARBA" id="ARBA00022525"/>
    </source>
</evidence>
<evidence type="ECO:0000259" key="17">
    <source>
        <dbReference type="Pfam" id="PF00151"/>
    </source>
</evidence>
<evidence type="ECO:0000256" key="4">
    <source>
        <dbReference type="ARBA" id="ARBA00022475"/>
    </source>
</evidence>
<evidence type="ECO:0000256" key="11">
    <source>
        <dbReference type="ARBA" id="ARBA00023157"/>
    </source>
</evidence>
<comment type="subcellular location">
    <subcellularLocation>
        <location evidence="1">Cell membrane</location>
    </subcellularLocation>
    <subcellularLocation>
        <location evidence="2">Secreted</location>
    </subcellularLocation>
</comment>
<evidence type="ECO:0000256" key="6">
    <source>
        <dbReference type="ARBA" id="ARBA00022729"/>
    </source>
</evidence>
<dbReference type="InterPro" id="IPR029058">
    <property type="entry name" value="AB_hydrolase_fold"/>
</dbReference>
<dbReference type="PANTHER" id="PTHR11610">
    <property type="entry name" value="LIPASE"/>
    <property type="match status" value="1"/>
</dbReference>
<evidence type="ECO:0000256" key="12">
    <source>
        <dbReference type="ARBA" id="ARBA00023180"/>
    </source>
</evidence>
<evidence type="ECO:0000256" key="13">
    <source>
        <dbReference type="ARBA" id="ARBA00048637"/>
    </source>
</evidence>
<evidence type="ECO:0000256" key="7">
    <source>
        <dbReference type="ARBA" id="ARBA00022801"/>
    </source>
</evidence>
<dbReference type="PANTHER" id="PTHR11610:SF12">
    <property type="entry name" value="LIPASE MEMBER H"/>
    <property type="match status" value="1"/>
</dbReference>
<dbReference type="GeneTree" id="ENSGT00940000156285"/>
<dbReference type="Gene3D" id="3.40.50.1820">
    <property type="entry name" value="alpha/beta hydrolase"/>
    <property type="match status" value="1"/>
</dbReference>
<sequence>MLRLYFFIGLMCLVKSDTHETCPSFTRLSFHSAVVGTGLNVKLMLYTRRNRTCAQAVNSTFLGNLNMTKKTTFIIHGFRPTGSPPVWMEDLVQGLLDVEDMNVIVVDWNRGATTIIYSHASSKTRKVAVVLKAFIDQMLVQGASLDDIYMIGVSLGAHIAGFVGKMYNGQLGRITGLDPAGPLFNGRPPEDRLDPGDAQFVDVIHSDIDALGYKEPLGNIDFYPNGGLDQPGCPKTILGGLQYFKCDHQRSVYLYLSSLRENCSITAYPCDSYRDYRNGKCINCGIPQKESCPLLGYYADNWKEYLKQKDPPMTKAFFDTAEKEPYCRATLIKEVLDQWVSLLLWSHVWQPRVCCLPGPSEASAWVLMGHEMATLGLTLFLHRTNISLSLHALLCKSEREIANLAVMVGSPSSQSIIDLGKQRVGRKNNSLNT</sequence>
<feature type="domain" description="Lipase" evidence="17">
    <location>
        <begin position="37"/>
        <end position="326"/>
    </location>
</feature>
<reference evidence="18" key="2">
    <citation type="submission" date="2025-08" db="UniProtKB">
        <authorList>
            <consortium name="Ensembl"/>
        </authorList>
    </citation>
    <scope>IDENTIFICATION</scope>
</reference>
<organism evidence="18 19">
    <name type="scientific">Ailuropoda melanoleuca</name>
    <name type="common">Giant panda</name>
    <dbReference type="NCBI Taxonomy" id="9646"/>
    <lineage>
        <taxon>Eukaryota</taxon>
        <taxon>Metazoa</taxon>
        <taxon>Chordata</taxon>
        <taxon>Craniata</taxon>
        <taxon>Vertebrata</taxon>
        <taxon>Euteleostomi</taxon>
        <taxon>Mammalia</taxon>
        <taxon>Eutheria</taxon>
        <taxon>Laurasiatheria</taxon>
        <taxon>Carnivora</taxon>
        <taxon>Caniformia</taxon>
        <taxon>Ursidae</taxon>
        <taxon>Ailuropoda</taxon>
    </lineage>
</organism>
<dbReference type="GO" id="GO:0005886">
    <property type="term" value="C:plasma membrane"/>
    <property type="evidence" value="ECO:0007669"/>
    <property type="project" value="UniProtKB-SubCell"/>
</dbReference>
<keyword evidence="6 16" id="KW-0732">Signal</keyword>
<dbReference type="AlphaFoldDB" id="A0A7N5K5Q8"/>
<dbReference type="GO" id="GO:0008201">
    <property type="term" value="F:heparin binding"/>
    <property type="evidence" value="ECO:0007669"/>
    <property type="project" value="UniProtKB-ARBA"/>
</dbReference>
<feature type="signal peptide" evidence="16">
    <location>
        <begin position="1"/>
        <end position="18"/>
    </location>
</feature>
<evidence type="ECO:0000313" key="18">
    <source>
        <dbReference type="Ensembl" id="ENSAMEP00000035307.1"/>
    </source>
</evidence>
<keyword evidence="7" id="KW-0378">Hydrolase</keyword>
<keyword evidence="19" id="KW-1185">Reference proteome</keyword>
<comment type="similarity">
    <text evidence="3 15">Belongs to the AB hydrolase superfamily. Lipase family.</text>
</comment>
<evidence type="ECO:0000256" key="8">
    <source>
        <dbReference type="ARBA" id="ARBA00022963"/>
    </source>
</evidence>
<reference evidence="18" key="3">
    <citation type="submission" date="2025-09" db="UniProtKB">
        <authorList>
            <consortium name="Ensembl"/>
        </authorList>
    </citation>
    <scope>IDENTIFICATION</scope>
</reference>
<comment type="catalytic activity">
    <reaction evidence="13">
        <text>1-hexadecanoyl-2-(9Z-octadecenoyl)-sn-glycero-3-phosphate + H2O = 2-(9Z-octadecenoyl)-sn-glycero-3-phosphate + hexadecanoate + H(+)</text>
        <dbReference type="Rhea" id="RHEA:40943"/>
        <dbReference type="ChEBI" id="CHEBI:7896"/>
        <dbReference type="ChEBI" id="CHEBI:15377"/>
        <dbReference type="ChEBI" id="CHEBI:15378"/>
        <dbReference type="ChEBI" id="CHEBI:64839"/>
        <dbReference type="ChEBI" id="CHEBI:77593"/>
    </reaction>
    <physiologicalReaction direction="left-to-right" evidence="13">
        <dbReference type="Rhea" id="RHEA:40944"/>
    </physiologicalReaction>
</comment>
<dbReference type="SUPFAM" id="SSF53474">
    <property type="entry name" value="alpha/beta-Hydrolases"/>
    <property type="match status" value="1"/>
</dbReference>
<dbReference type="CDD" id="cd00707">
    <property type="entry name" value="Pancreat_lipase_like"/>
    <property type="match status" value="1"/>
</dbReference>
<accession>A0A7N5K5Q8</accession>
<evidence type="ECO:0000256" key="10">
    <source>
        <dbReference type="ARBA" id="ARBA00023136"/>
    </source>
</evidence>
<keyword evidence="9" id="KW-0443">Lipid metabolism</keyword>
<keyword evidence="11" id="KW-1015">Disulfide bond</keyword>
<dbReference type="GO" id="GO:0004620">
    <property type="term" value="F:phospholipase activity"/>
    <property type="evidence" value="ECO:0007669"/>
    <property type="project" value="TreeGrafter"/>
</dbReference>
<protein>
    <submittedName>
        <fullName evidence="18">Lipase H</fullName>
    </submittedName>
</protein>
<dbReference type="FunFam" id="3.40.50.1820:FF:000063">
    <property type="entry name" value="Lipase member H"/>
    <property type="match status" value="1"/>
</dbReference>
<evidence type="ECO:0000256" key="9">
    <source>
        <dbReference type="ARBA" id="ARBA00023098"/>
    </source>
</evidence>
<dbReference type="InterPro" id="IPR000734">
    <property type="entry name" value="TAG_lipase"/>
</dbReference>
<keyword evidence="10" id="KW-0472">Membrane</keyword>
<feature type="chain" id="PRO_5031311394" evidence="16">
    <location>
        <begin position="19"/>
        <end position="433"/>
    </location>
</feature>
<keyword evidence="12" id="KW-0325">Glycoprotein</keyword>
<dbReference type="Ensembl" id="ENSAMET00000028610.1">
    <property type="protein sequence ID" value="ENSAMEP00000035307.1"/>
    <property type="gene ID" value="ENSAMEG00000016799.2"/>
</dbReference>
<keyword evidence="4" id="KW-1003">Cell membrane</keyword>
<keyword evidence="5" id="KW-0964">Secreted</keyword>